<keyword evidence="1" id="KW-0812">Transmembrane</keyword>
<organism evidence="2 3">
    <name type="scientific">Coniochaeta ligniaria NRRL 30616</name>
    <dbReference type="NCBI Taxonomy" id="1408157"/>
    <lineage>
        <taxon>Eukaryota</taxon>
        <taxon>Fungi</taxon>
        <taxon>Dikarya</taxon>
        <taxon>Ascomycota</taxon>
        <taxon>Pezizomycotina</taxon>
        <taxon>Sordariomycetes</taxon>
        <taxon>Sordariomycetidae</taxon>
        <taxon>Coniochaetales</taxon>
        <taxon>Coniochaetaceae</taxon>
        <taxon>Coniochaeta</taxon>
    </lineage>
</organism>
<keyword evidence="3" id="KW-1185">Reference proteome</keyword>
<feature type="transmembrane region" description="Helical" evidence="1">
    <location>
        <begin position="110"/>
        <end position="128"/>
    </location>
</feature>
<sequence>MRRSYHPTPPPVFPSRAFSQGCSGMLKDHRDRTGGLSPIAPPTMGFLSKRMRRFSTEHTVPSATGCSYPSHADRSQSHPISLQAPAPVFPWVYSGSRRLTASKVFGSPKVHIIPSLLPFSTIFLYLFLLEARMVLLD</sequence>
<protein>
    <submittedName>
        <fullName evidence="2">Uncharacterized protein</fullName>
    </submittedName>
</protein>
<evidence type="ECO:0000313" key="2">
    <source>
        <dbReference type="EMBL" id="OIW22954.1"/>
    </source>
</evidence>
<dbReference type="Proteomes" id="UP000182658">
    <property type="component" value="Unassembled WGS sequence"/>
</dbReference>
<evidence type="ECO:0000313" key="3">
    <source>
        <dbReference type="Proteomes" id="UP000182658"/>
    </source>
</evidence>
<keyword evidence="1" id="KW-1133">Transmembrane helix</keyword>
<accession>A0A1J7J635</accession>
<dbReference type="EMBL" id="KV875109">
    <property type="protein sequence ID" value="OIW22954.1"/>
    <property type="molecule type" value="Genomic_DNA"/>
</dbReference>
<dbReference type="InParanoid" id="A0A1J7J635"/>
<evidence type="ECO:0000256" key="1">
    <source>
        <dbReference type="SAM" id="Phobius"/>
    </source>
</evidence>
<gene>
    <name evidence="2" type="ORF">CONLIGDRAFT_145345</name>
</gene>
<reference evidence="2 3" key="1">
    <citation type="submission" date="2016-10" db="EMBL/GenBank/DDBJ databases">
        <title>Draft genome sequence of Coniochaeta ligniaria NRRL30616, a lignocellulolytic fungus for bioabatement of inhibitors in plant biomass hydrolysates.</title>
        <authorList>
            <consortium name="DOE Joint Genome Institute"/>
            <person name="Jimenez D.J."/>
            <person name="Hector R.E."/>
            <person name="Riley R."/>
            <person name="Sun H."/>
            <person name="Grigoriev I.V."/>
            <person name="Van Elsas J.D."/>
            <person name="Nichols N.N."/>
        </authorList>
    </citation>
    <scope>NUCLEOTIDE SEQUENCE [LARGE SCALE GENOMIC DNA]</scope>
    <source>
        <strain evidence="2 3">NRRL 30616</strain>
    </source>
</reference>
<name>A0A1J7J635_9PEZI</name>
<keyword evidence="1" id="KW-0472">Membrane</keyword>
<proteinExistence type="predicted"/>
<dbReference type="AlphaFoldDB" id="A0A1J7J635"/>